<organism evidence="1 2">
    <name type="scientific">Natronogracilivirga saccharolytica</name>
    <dbReference type="NCBI Taxonomy" id="2812953"/>
    <lineage>
        <taxon>Bacteria</taxon>
        <taxon>Pseudomonadati</taxon>
        <taxon>Balneolota</taxon>
        <taxon>Balneolia</taxon>
        <taxon>Balneolales</taxon>
        <taxon>Cyclonatronaceae</taxon>
        <taxon>Natronogracilivirga</taxon>
    </lineage>
</organism>
<dbReference type="InterPro" id="IPR002514">
    <property type="entry name" value="Transposase_8"/>
</dbReference>
<dbReference type="GO" id="GO:0006313">
    <property type="term" value="P:DNA transposition"/>
    <property type="evidence" value="ECO:0007669"/>
    <property type="project" value="InterPro"/>
</dbReference>
<dbReference type="Proteomes" id="UP000673975">
    <property type="component" value="Unassembled WGS sequence"/>
</dbReference>
<dbReference type="AlphaFoldDB" id="A0A8J7RU66"/>
<reference evidence="1" key="1">
    <citation type="submission" date="2021-02" db="EMBL/GenBank/DDBJ databases">
        <title>Natronogracilivirga saccharolytica gen. nov. sp. nov. a new anaerobic, haloalkiliphilic carbohydrate-fermenting bacterium from soda lake and proposing of Cyclonatronumiaceae fam. nov. in the phylum Balneolaeota.</title>
        <authorList>
            <person name="Zhilina T.N."/>
            <person name="Sorokin D.Y."/>
            <person name="Zavarzina D.G."/>
            <person name="Toshchakov S.V."/>
            <person name="Kublanov I.V."/>
        </authorList>
    </citation>
    <scope>NUCLEOTIDE SEQUENCE</scope>
    <source>
        <strain evidence="1">Z-1702</strain>
    </source>
</reference>
<sequence>MKENKPRRTYPIEFKQQAVELALASGDVMQTARDLGVDQSILRKWVKRYKNDAENAFPGSGTPRDKEMAELKRKLANLEQENAILKKAVGIFVPRSR</sequence>
<dbReference type="SUPFAM" id="SSF46689">
    <property type="entry name" value="Homeodomain-like"/>
    <property type="match status" value="1"/>
</dbReference>
<name>A0A8J7RU66_9BACT</name>
<accession>A0A8J7RU66</accession>
<evidence type="ECO:0000313" key="2">
    <source>
        <dbReference type="Proteomes" id="UP000673975"/>
    </source>
</evidence>
<dbReference type="PANTHER" id="PTHR33215:SF13">
    <property type="entry name" value="PROTEIN DISTAL ANTENNA"/>
    <property type="match status" value="1"/>
</dbReference>
<dbReference type="InterPro" id="IPR009057">
    <property type="entry name" value="Homeodomain-like_sf"/>
</dbReference>
<dbReference type="Gene3D" id="1.10.10.60">
    <property type="entry name" value="Homeodomain-like"/>
    <property type="match status" value="1"/>
</dbReference>
<protein>
    <submittedName>
        <fullName evidence="1">Transposase</fullName>
    </submittedName>
</protein>
<dbReference type="Pfam" id="PF01527">
    <property type="entry name" value="HTH_Tnp_1"/>
    <property type="match status" value="1"/>
</dbReference>
<dbReference type="GO" id="GO:0004803">
    <property type="term" value="F:transposase activity"/>
    <property type="evidence" value="ECO:0007669"/>
    <property type="project" value="InterPro"/>
</dbReference>
<dbReference type="RefSeq" id="WP_210513439.1">
    <property type="nucleotide sequence ID" value="NZ_JAFIDN010000019.1"/>
</dbReference>
<dbReference type="PANTHER" id="PTHR33215">
    <property type="entry name" value="PROTEIN DISTAL ANTENNA"/>
    <property type="match status" value="1"/>
</dbReference>
<dbReference type="GO" id="GO:0003677">
    <property type="term" value="F:DNA binding"/>
    <property type="evidence" value="ECO:0007669"/>
    <property type="project" value="InterPro"/>
</dbReference>
<comment type="caution">
    <text evidence="1">The sequence shown here is derived from an EMBL/GenBank/DDBJ whole genome shotgun (WGS) entry which is preliminary data.</text>
</comment>
<proteinExistence type="predicted"/>
<dbReference type="InterPro" id="IPR051839">
    <property type="entry name" value="RD_transcriptional_regulator"/>
</dbReference>
<dbReference type="EMBL" id="JAFIDN010000019">
    <property type="protein sequence ID" value="MBP3193979.1"/>
    <property type="molecule type" value="Genomic_DNA"/>
</dbReference>
<keyword evidence="2" id="KW-1185">Reference proteome</keyword>
<evidence type="ECO:0000313" key="1">
    <source>
        <dbReference type="EMBL" id="MBP3193979.1"/>
    </source>
</evidence>
<gene>
    <name evidence="1" type="ORF">NATSA_14975</name>
</gene>